<reference evidence="10" key="1">
    <citation type="submission" date="2016-01" db="EMBL/GenBank/DDBJ databases">
        <authorList>
            <person name="Mitreva M."/>
            <person name="Pepin K.H."/>
            <person name="Mihindukulasuriya K.A."/>
            <person name="Fulton R."/>
            <person name="Fronick C."/>
            <person name="O'Laughlin M."/>
            <person name="Miner T."/>
            <person name="Herter B."/>
            <person name="Rosa B.A."/>
            <person name="Cordes M."/>
            <person name="Tomlinson C."/>
            <person name="Wollam A."/>
            <person name="Palsikar V.B."/>
            <person name="Mardis E.R."/>
            <person name="Wilson R.K."/>
        </authorList>
    </citation>
    <scope>NUCLEOTIDE SEQUENCE [LARGE SCALE GENOMIC DNA]</scope>
    <source>
        <strain evidence="10">DNF00729</strain>
    </source>
</reference>
<dbReference type="GO" id="GO:0016787">
    <property type="term" value="F:hydrolase activity"/>
    <property type="evidence" value="ECO:0007669"/>
    <property type="project" value="UniProtKB-KW"/>
</dbReference>
<dbReference type="Gene3D" id="1.20.144.10">
    <property type="entry name" value="Phosphatidic acid phosphatase type 2/haloperoxidase"/>
    <property type="match status" value="1"/>
</dbReference>
<keyword evidence="10" id="KW-1185">Reference proteome</keyword>
<evidence type="ECO:0000313" key="9">
    <source>
        <dbReference type="EMBL" id="KXB67089.1"/>
    </source>
</evidence>
<feature type="transmembrane region" description="Helical" evidence="7">
    <location>
        <begin position="164"/>
        <end position="183"/>
    </location>
</feature>
<dbReference type="PANTHER" id="PTHR14969">
    <property type="entry name" value="SPHINGOSINE-1-PHOSPHATE PHOSPHOHYDROLASE"/>
    <property type="match status" value="1"/>
</dbReference>
<feature type="transmembrane region" description="Helical" evidence="7">
    <location>
        <begin position="138"/>
        <end position="158"/>
    </location>
</feature>
<accession>A0A134AHB3</accession>
<dbReference type="InterPro" id="IPR036938">
    <property type="entry name" value="PAP2/HPO_sf"/>
</dbReference>
<feature type="transmembrane region" description="Helical" evidence="7">
    <location>
        <begin position="69"/>
        <end position="88"/>
    </location>
</feature>
<dbReference type="SUPFAM" id="SSF48317">
    <property type="entry name" value="Acid phosphatase/Vanadium-dependent haloperoxidase"/>
    <property type="match status" value="1"/>
</dbReference>
<dbReference type="InterPro" id="IPR000326">
    <property type="entry name" value="PAP2/HPO"/>
</dbReference>
<feature type="domain" description="Phosphatidic acid phosphatase type 2/haloperoxidase" evidence="8">
    <location>
        <begin position="70"/>
        <end position="179"/>
    </location>
</feature>
<evidence type="ECO:0000313" key="10">
    <source>
        <dbReference type="Proteomes" id="UP000070442"/>
    </source>
</evidence>
<keyword evidence="2" id="KW-1003">Cell membrane</keyword>
<dbReference type="SMART" id="SM00014">
    <property type="entry name" value="acidPPc"/>
    <property type="match status" value="1"/>
</dbReference>
<name>A0A134AHB3_9FIRM</name>
<keyword evidence="4" id="KW-0378">Hydrolase</keyword>
<evidence type="ECO:0000256" key="2">
    <source>
        <dbReference type="ARBA" id="ARBA00022475"/>
    </source>
</evidence>
<organism evidence="9 10">
    <name type="scientific">Aedoeadaptatus coxii</name>
    <dbReference type="NCBI Taxonomy" id="755172"/>
    <lineage>
        <taxon>Bacteria</taxon>
        <taxon>Bacillati</taxon>
        <taxon>Bacillota</taxon>
        <taxon>Tissierellia</taxon>
        <taxon>Tissierellales</taxon>
        <taxon>Peptoniphilaceae</taxon>
        <taxon>Aedoeadaptatus</taxon>
    </lineage>
</organism>
<proteinExistence type="predicted"/>
<gene>
    <name evidence="9" type="ORF">HMPREF1863_00815</name>
</gene>
<sequence>MMGVGMYRMVKMKNPFKAFDEYLMDGINRKLKNPYCDVFFFYYTNIAGPRFLVALSVVMLIFGKRLIGGAAYEMVLALVLSTLAAQLLKRVISRSRPYWVMKNLNTYGIDLTDYSFPSGHTTAAFTVATTFSLYFPKIAALCFIMAILVAISRTYLAVHYPTDVLAGVIIGIGVAYVVHIYVYDAVANWI</sequence>
<protein>
    <submittedName>
        <fullName evidence="9">PAP2 family protein</fullName>
    </submittedName>
</protein>
<dbReference type="AlphaFoldDB" id="A0A134AHB3"/>
<evidence type="ECO:0000256" key="1">
    <source>
        <dbReference type="ARBA" id="ARBA00004651"/>
    </source>
</evidence>
<comment type="caution">
    <text evidence="9">The sequence shown here is derived from an EMBL/GenBank/DDBJ whole genome shotgun (WGS) entry which is preliminary data.</text>
</comment>
<dbReference type="Pfam" id="PF01569">
    <property type="entry name" value="PAP2"/>
    <property type="match status" value="1"/>
</dbReference>
<keyword evidence="5 7" id="KW-1133">Transmembrane helix</keyword>
<dbReference type="STRING" id="755172.HMPREF1863_00815"/>
<dbReference type="GO" id="GO:0005886">
    <property type="term" value="C:plasma membrane"/>
    <property type="evidence" value="ECO:0007669"/>
    <property type="project" value="UniProtKB-SubCell"/>
</dbReference>
<dbReference type="Proteomes" id="UP000070442">
    <property type="component" value="Unassembled WGS sequence"/>
</dbReference>
<dbReference type="PATRIC" id="fig|755172.3.peg.784"/>
<dbReference type="EMBL" id="LSDG01000023">
    <property type="protein sequence ID" value="KXB67089.1"/>
    <property type="molecule type" value="Genomic_DNA"/>
</dbReference>
<keyword evidence="3 7" id="KW-0812">Transmembrane</keyword>
<feature type="transmembrane region" description="Helical" evidence="7">
    <location>
        <begin position="39"/>
        <end position="63"/>
    </location>
</feature>
<dbReference type="PANTHER" id="PTHR14969:SF62">
    <property type="entry name" value="DECAPRENYLPHOSPHORYL-5-PHOSPHORIBOSE PHOSPHATASE RV3807C-RELATED"/>
    <property type="match status" value="1"/>
</dbReference>
<evidence type="ECO:0000259" key="8">
    <source>
        <dbReference type="SMART" id="SM00014"/>
    </source>
</evidence>
<evidence type="ECO:0000256" key="6">
    <source>
        <dbReference type="ARBA" id="ARBA00023136"/>
    </source>
</evidence>
<evidence type="ECO:0000256" key="5">
    <source>
        <dbReference type="ARBA" id="ARBA00022989"/>
    </source>
</evidence>
<comment type="subcellular location">
    <subcellularLocation>
        <location evidence="1">Cell membrane</location>
        <topology evidence="1">Multi-pass membrane protein</topology>
    </subcellularLocation>
</comment>
<evidence type="ECO:0000256" key="3">
    <source>
        <dbReference type="ARBA" id="ARBA00022692"/>
    </source>
</evidence>
<keyword evidence="6 7" id="KW-0472">Membrane</keyword>
<evidence type="ECO:0000256" key="4">
    <source>
        <dbReference type="ARBA" id="ARBA00022801"/>
    </source>
</evidence>
<evidence type="ECO:0000256" key="7">
    <source>
        <dbReference type="SAM" id="Phobius"/>
    </source>
</evidence>